<evidence type="ECO:0000256" key="6">
    <source>
        <dbReference type="ARBA" id="ARBA00022679"/>
    </source>
</evidence>
<dbReference type="GO" id="GO:0009707">
    <property type="term" value="C:chloroplast outer membrane"/>
    <property type="evidence" value="ECO:0007669"/>
    <property type="project" value="TreeGrafter"/>
</dbReference>
<proteinExistence type="inferred from homology"/>
<dbReference type="PANTHER" id="PTHR46132">
    <property type="entry name" value="DIGALACTOSYLDIACYLGLYCEROL SYNTHASE 2, CHLOROPLASTIC"/>
    <property type="match status" value="1"/>
</dbReference>
<dbReference type="GO" id="GO:0019375">
    <property type="term" value="P:galactolipid biosynthetic process"/>
    <property type="evidence" value="ECO:0007669"/>
    <property type="project" value="TreeGrafter"/>
</dbReference>
<comment type="similarity">
    <text evidence="3">Belongs to the glycosyltransferase group 1 family. Glycosyltransferase 4 subfamily.</text>
</comment>
<gene>
    <name evidence="8" type="ORF">E3N88_32901</name>
</gene>
<comment type="caution">
    <text evidence="8">The sequence shown here is derived from an EMBL/GenBank/DDBJ whole genome shotgun (WGS) entry which is preliminary data.</text>
</comment>
<keyword evidence="9" id="KW-1185">Reference proteome</keyword>
<keyword evidence="5" id="KW-0934">Plastid</keyword>
<reference evidence="8 9" key="1">
    <citation type="submission" date="2019-05" db="EMBL/GenBank/DDBJ databases">
        <title>Mikania micrantha, genome provides insights into the molecular mechanism of rapid growth.</title>
        <authorList>
            <person name="Liu B."/>
        </authorList>
    </citation>
    <scope>NUCLEOTIDE SEQUENCE [LARGE SCALE GENOMIC DNA]</scope>
    <source>
        <strain evidence="8">NLD-2019</strain>
        <tissue evidence="8">Leaf</tissue>
    </source>
</reference>
<dbReference type="GO" id="GO:0046481">
    <property type="term" value="F:digalactosyldiacylglycerol synthase activity"/>
    <property type="evidence" value="ECO:0007669"/>
    <property type="project" value="InterPro"/>
</dbReference>
<dbReference type="OrthoDB" id="44480at2759"/>
<evidence type="ECO:0000256" key="2">
    <source>
        <dbReference type="ARBA" id="ARBA00004370"/>
    </source>
</evidence>
<evidence type="ECO:0000313" key="9">
    <source>
        <dbReference type="Proteomes" id="UP000326396"/>
    </source>
</evidence>
<keyword evidence="7" id="KW-0472">Membrane</keyword>
<dbReference type="Proteomes" id="UP000326396">
    <property type="component" value="Linkage Group LG6"/>
</dbReference>
<protein>
    <submittedName>
        <fullName evidence="8">Uncharacterized protein</fullName>
    </submittedName>
</protein>
<keyword evidence="6" id="KW-0808">Transferase</keyword>
<dbReference type="PANTHER" id="PTHR46132:SF6">
    <property type="entry name" value="DIGALACTOSYLDIACYLGLYCEROL SYNTHASE 1, CHLOROPLASTIC"/>
    <property type="match status" value="1"/>
</dbReference>
<accession>A0A5N6MB13</accession>
<sequence>MGSSHPRFMEYSELEKILNTSTSESDKVNAIVRKSKSVPSLTSMVDGGIAFAHYCLTGNEFLRQCTGAVPGTRDYNKQHCKSSSVTSTRRKPDLWLECGIPPIARLINHPGQSILLPRICD</sequence>
<name>A0A5N6MB13_9ASTR</name>
<comment type="subcellular location">
    <subcellularLocation>
        <location evidence="2">Membrane</location>
    </subcellularLocation>
    <subcellularLocation>
        <location evidence="1">Plastid</location>
        <location evidence="1">Chloroplast</location>
    </subcellularLocation>
</comment>
<evidence type="ECO:0000256" key="3">
    <source>
        <dbReference type="ARBA" id="ARBA00009481"/>
    </source>
</evidence>
<evidence type="ECO:0000256" key="1">
    <source>
        <dbReference type="ARBA" id="ARBA00004229"/>
    </source>
</evidence>
<evidence type="ECO:0000256" key="7">
    <source>
        <dbReference type="ARBA" id="ARBA00023136"/>
    </source>
</evidence>
<organism evidence="8 9">
    <name type="scientific">Mikania micrantha</name>
    <name type="common">bitter vine</name>
    <dbReference type="NCBI Taxonomy" id="192012"/>
    <lineage>
        <taxon>Eukaryota</taxon>
        <taxon>Viridiplantae</taxon>
        <taxon>Streptophyta</taxon>
        <taxon>Embryophyta</taxon>
        <taxon>Tracheophyta</taxon>
        <taxon>Spermatophyta</taxon>
        <taxon>Magnoliopsida</taxon>
        <taxon>eudicotyledons</taxon>
        <taxon>Gunneridae</taxon>
        <taxon>Pentapetalae</taxon>
        <taxon>asterids</taxon>
        <taxon>campanulids</taxon>
        <taxon>Asterales</taxon>
        <taxon>Asteraceae</taxon>
        <taxon>Asteroideae</taxon>
        <taxon>Heliantheae alliance</taxon>
        <taxon>Eupatorieae</taxon>
        <taxon>Mikania</taxon>
    </lineage>
</organism>
<evidence type="ECO:0000313" key="8">
    <source>
        <dbReference type="EMBL" id="KAD3337381.1"/>
    </source>
</evidence>
<keyword evidence="4" id="KW-0150">Chloroplast</keyword>
<evidence type="ECO:0000256" key="5">
    <source>
        <dbReference type="ARBA" id="ARBA00022640"/>
    </source>
</evidence>
<dbReference type="InterPro" id="IPR044525">
    <property type="entry name" value="DGDG1/2"/>
</dbReference>
<dbReference type="EMBL" id="SZYD01000016">
    <property type="protein sequence ID" value="KAD3337381.1"/>
    <property type="molecule type" value="Genomic_DNA"/>
</dbReference>
<evidence type="ECO:0000256" key="4">
    <source>
        <dbReference type="ARBA" id="ARBA00022528"/>
    </source>
</evidence>
<dbReference type="AlphaFoldDB" id="A0A5N6MB13"/>